<organism evidence="2 3">
    <name type="scientific">Apolygus lucorum</name>
    <name type="common">Small green plant bug</name>
    <name type="synonym">Lygocoris lucorum</name>
    <dbReference type="NCBI Taxonomy" id="248454"/>
    <lineage>
        <taxon>Eukaryota</taxon>
        <taxon>Metazoa</taxon>
        <taxon>Ecdysozoa</taxon>
        <taxon>Arthropoda</taxon>
        <taxon>Hexapoda</taxon>
        <taxon>Insecta</taxon>
        <taxon>Pterygota</taxon>
        <taxon>Neoptera</taxon>
        <taxon>Paraneoptera</taxon>
        <taxon>Hemiptera</taxon>
        <taxon>Heteroptera</taxon>
        <taxon>Panheteroptera</taxon>
        <taxon>Cimicomorpha</taxon>
        <taxon>Miridae</taxon>
        <taxon>Mirini</taxon>
        <taxon>Apolygus</taxon>
    </lineage>
</organism>
<evidence type="ECO:0000313" key="2">
    <source>
        <dbReference type="EMBL" id="KAF6209233.1"/>
    </source>
</evidence>
<name>A0A8S9XJR9_APOLU</name>
<proteinExistence type="predicted"/>
<protein>
    <submittedName>
        <fullName evidence="2">Uncharacterized protein</fullName>
    </submittedName>
</protein>
<dbReference type="EMBL" id="WIXP02000006">
    <property type="protein sequence ID" value="KAF6209233.1"/>
    <property type="molecule type" value="Genomic_DNA"/>
</dbReference>
<sequence length="97" mass="11044">MVMVEMAEGYCPYEIETSPSKSQSPLMLKGSIGSRTVQAGGLDALRQVRDRLCGEEMSSSCGWNFKGKMQQLESGLSRNRRRQRQKGRSRGRDDFWH</sequence>
<evidence type="ECO:0000256" key="1">
    <source>
        <dbReference type="SAM" id="MobiDB-lite"/>
    </source>
</evidence>
<feature type="region of interest" description="Disordered" evidence="1">
    <location>
        <begin position="72"/>
        <end position="97"/>
    </location>
</feature>
<feature type="compositionally biased region" description="Basic residues" evidence="1">
    <location>
        <begin position="78"/>
        <end position="89"/>
    </location>
</feature>
<accession>A0A8S9XJR9</accession>
<reference evidence="2" key="1">
    <citation type="journal article" date="2021" name="Mol. Ecol. Resour.">
        <title>Apolygus lucorum genome provides insights into omnivorousness and mesophyll feeding.</title>
        <authorList>
            <person name="Liu Y."/>
            <person name="Liu H."/>
            <person name="Wang H."/>
            <person name="Huang T."/>
            <person name="Liu B."/>
            <person name="Yang B."/>
            <person name="Yin L."/>
            <person name="Li B."/>
            <person name="Zhang Y."/>
            <person name="Zhang S."/>
            <person name="Jiang F."/>
            <person name="Zhang X."/>
            <person name="Ren Y."/>
            <person name="Wang B."/>
            <person name="Wang S."/>
            <person name="Lu Y."/>
            <person name="Wu K."/>
            <person name="Fan W."/>
            <person name="Wang G."/>
        </authorList>
    </citation>
    <scope>NUCLEOTIDE SEQUENCE</scope>
    <source>
        <strain evidence="2">12Hb</strain>
    </source>
</reference>
<gene>
    <name evidence="2" type="ORF">GE061_014978</name>
</gene>
<evidence type="ECO:0000313" key="3">
    <source>
        <dbReference type="Proteomes" id="UP000466442"/>
    </source>
</evidence>
<dbReference type="AlphaFoldDB" id="A0A8S9XJR9"/>
<dbReference type="Proteomes" id="UP000466442">
    <property type="component" value="Unassembled WGS sequence"/>
</dbReference>
<comment type="caution">
    <text evidence="2">The sequence shown here is derived from an EMBL/GenBank/DDBJ whole genome shotgun (WGS) entry which is preliminary data.</text>
</comment>
<keyword evidence="3" id="KW-1185">Reference proteome</keyword>